<feature type="modified residue" description="4-aspartylphosphate" evidence="1">
    <location>
        <position position="58"/>
    </location>
</feature>
<dbReference type="GO" id="GO:0000160">
    <property type="term" value="P:phosphorelay signal transduction system"/>
    <property type="evidence" value="ECO:0007669"/>
    <property type="project" value="InterPro"/>
</dbReference>
<dbReference type="HOGENOM" id="CLU_574793_0_0_7"/>
<dbReference type="Pfam" id="PF14332">
    <property type="entry name" value="DUF4388"/>
    <property type="match status" value="1"/>
</dbReference>
<feature type="region of interest" description="Disordered" evidence="2">
    <location>
        <begin position="124"/>
        <end position="180"/>
    </location>
</feature>
<evidence type="ECO:0000313" key="4">
    <source>
        <dbReference type="EMBL" id="ABC81757.1"/>
    </source>
</evidence>
<accession>Q2IJC4</accession>
<evidence type="ECO:0000313" key="5">
    <source>
        <dbReference type="Proteomes" id="UP000001935"/>
    </source>
</evidence>
<protein>
    <submittedName>
        <fullName evidence="4">Response regulator receiver domain protein (CheY-like)</fullName>
    </submittedName>
</protein>
<dbReference type="STRING" id="290397.Adeh_1986"/>
<gene>
    <name evidence="4" type="ordered locus">Adeh_1986</name>
</gene>
<sequence length="442" mass="46057">MSPSPFPRRLLVLSEDAALAGLVAGAAVRLGAAAEAVGSGRAALQALARGGARAAVLDLPVADVGAGELLAAFGRAGVPALVVSGVYRGRQGEAALRRLGAREVFEKPFDVDALAASVARRLGTRATPPAPGEAPDEVTGALPLPPGEGDPAPLAAPPLPALDPAPPAARPAPPAAHDAFLTPLPETRHARATAPEPSPASSGELSATRAPRLLVALHVGQATGALTLSRGPVRRIVVVERGAPVYAASNVAAERFGAVAVRRGAVTAERLEALRRAAAPGARTSDLLVEAGAITPEQRVELLTGLVRAVAWSTFEWRDGTYAFQHGRPPAGRVPLRLDPAEVILEGIRRTATPERLREELPGAAHLAPVPDPAFELYALRLRPEEARLLALADGTKSVDDLLRLTELPERDARAFLAACRTLRVLDEVERVLASTRRIGFM</sequence>
<dbReference type="InterPro" id="IPR025497">
    <property type="entry name" value="PatA-like_N"/>
</dbReference>
<keyword evidence="1" id="KW-0597">Phosphoprotein</keyword>
<dbReference type="AlphaFoldDB" id="Q2IJC4"/>
<dbReference type="EMBL" id="CP000251">
    <property type="protein sequence ID" value="ABC81757.1"/>
    <property type="molecule type" value="Genomic_DNA"/>
</dbReference>
<feature type="domain" description="Response regulatory" evidence="3">
    <location>
        <begin position="9"/>
        <end position="122"/>
    </location>
</feature>
<dbReference type="KEGG" id="ade:Adeh_1986"/>
<proteinExistence type="predicted"/>
<evidence type="ECO:0000259" key="3">
    <source>
        <dbReference type="PROSITE" id="PS50110"/>
    </source>
</evidence>
<dbReference type="InterPro" id="IPR001789">
    <property type="entry name" value="Sig_transdc_resp-reg_receiver"/>
</dbReference>
<organism evidence="4 5">
    <name type="scientific">Anaeromyxobacter dehalogenans (strain 2CP-C)</name>
    <dbReference type="NCBI Taxonomy" id="290397"/>
    <lineage>
        <taxon>Bacteria</taxon>
        <taxon>Pseudomonadati</taxon>
        <taxon>Myxococcota</taxon>
        <taxon>Myxococcia</taxon>
        <taxon>Myxococcales</taxon>
        <taxon>Cystobacterineae</taxon>
        <taxon>Anaeromyxobacteraceae</taxon>
        <taxon>Anaeromyxobacter</taxon>
    </lineage>
</organism>
<evidence type="ECO:0000256" key="2">
    <source>
        <dbReference type="SAM" id="MobiDB-lite"/>
    </source>
</evidence>
<reference evidence="4" key="1">
    <citation type="submission" date="2006-01" db="EMBL/GenBank/DDBJ databases">
        <title>Complete sequence of Anaeromyxobacter dehalogenans 2CP-C.</title>
        <authorList>
            <consortium name="US DOE Joint Genome Institute"/>
            <person name="Copeland A."/>
            <person name="Lucas S."/>
            <person name="Lapidus A."/>
            <person name="Barry K."/>
            <person name="Detter J.C."/>
            <person name="Glavina T."/>
            <person name="Hammon N."/>
            <person name="Israni S."/>
            <person name="Pitluck S."/>
            <person name="Brettin T."/>
            <person name="Bruce D."/>
            <person name="Han C."/>
            <person name="Tapia R."/>
            <person name="Gilna P."/>
            <person name="Kiss H."/>
            <person name="Schmutz J."/>
            <person name="Larimer F."/>
            <person name="Land M."/>
            <person name="Kyrpides N."/>
            <person name="Anderson I."/>
            <person name="Sanford R.A."/>
            <person name="Ritalahti K.M."/>
            <person name="Thomas H.S."/>
            <person name="Kirby J.R."/>
            <person name="Zhulin I.B."/>
            <person name="Loeffler F.E."/>
            <person name="Richardson P."/>
        </authorList>
    </citation>
    <scope>NUCLEOTIDE SEQUENCE</scope>
    <source>
        <strain evidence="4">2CP-C</strain>
    </source>
</reference>
<dbReference type="PROSITE" id="PS50110">
    <property type="entry name" value="RESPONSE_REGULATORY"/>
    <property type="match status" value="1"/>
</dbReference>
<dbReference type="eggNOG" id="COG0745">
    <property type="taxonomic scope" value="Bacteria"/>
</dbReference>
<feature type="compositionally biased region" description="Pro residues" evidence="2">
    <location>
        <begin position="143"/>
        <end position="174"/>
    </location>
</feature>
<evidence type="ECO:0000256" key="1">
    <source>
        <dbReference type="PROSITE-ProRule" id="PRU00169"/>
    </source>
</evidence>
<dbReference type="Gene3D" id="3.40.50.2300">
    <property type="match status" value="1"/>
</dbReference>
<name>Q2IJC4_ANADE</name>
<dbReference type="InterPro" id="IPR011006">
    <property type="entry name" value="CheY-like_superfamily"/>
</dbReference>
<dbReference type="RefSeq" id="WP_011421039.1">
    <property type="nucleotide sequence ID" value="NC_007760.1"/>
</dbReference>
<dbReference type="SUPFAM" id="SSF52172">
    <property type="entry name" value="CheY-like"/>
    <property type="match status" value="1"/>
</dbReference>
<dbReference type="Proteomes" id="UP000001935">
    <property type="component" value="Chromosome"/>
</dbReference>
<dbReference type="OrthoDB" id="5523672at2"/>